<dbReference type="EMBL" id="JABDTM020005868">
    <property type="protein sequence ID" value="KAH0821846.1"/>
    <property type="molecule type" value="Genomic_DNA"/>
</dbReference>
<name>A0A8J6HY47_TENMO</name>
<sequence>MGDKTASTSESVASQTSYLEGPLVVKGLRARCALSTPDSNPSGSYLVGSKLIGGQIDQEFPIKRDSSPTSTTGIARVNLGKTCILASPSGEKYPLVSAKPSPCKIWSRLARFAQIANHTARWLFAYGPSSASRSSLRRDHSRDQFICKAQVALPSEAPSARGLPHTRITKTQRITTLSSTHREFVVAGHILVPQGATRGPILLVQMSLIQLAENGLVRIERTICGLAKTRNWWRSDFAVVDLTGDRRGINGAGCFFESVVIHESPVQRRSLGRSGARSINSGGTAPTTMRLTRGQLLMTLEAQRPSPRAGVTLVSAKCRLDQKRSRGWGSGHLENFLL</sequence>
<evidence type="ECO:0000313" key="1">
    <source>
        <dbReference type="EMBL" id="KAH0821846.1"/>
    </source>
</evidence>
<keyword evidence="2" id="KW-1185">Reference proteome</keyword>
<comment type="caution">
    <text evidence="1">The sequence shown here is derived from an EMBL/GenBank/DDBJ whole genome shotgun (WGS) entry which is preliminary data.</text>
</comment>
<evidence type="ECO:0000313" key="2">
    <source>
        <dbReference type="Proteomes" id="UP000719412"/>
    </source>
</evidence>
<organism evidence="1 2">
    <name type="scientific">Tenebrio molitor</name>
    <name type="common">Yellow mealworm beetle</name>
    <dbReference type="NCBI Taxonomy" id="7067"/>
    <lineage>
        <taxon>Eukaryota</taxon>
        <taxon>Metazoa</taxon>
        <taxon>Ecdysozoa</taxon>
        <taxon>Arthropoda</taxon>
        <taxon>Hexapoda</taxon>
        <taxon>Insecta</taxon>
        <taxon>Pterygota</taxon>
        <taxon>Neoptera</taxon>
        <taxon>Endopterygota</taxon>
        <taxon>Coleoptera</taxon>
        <taxon>Polyphaga</taxon>
        <taxon>Cucujiformia</taxon>
        <taxon>Tenebrionidae</taxon>
        <taxon>Tenebrio</taxon>
    </lineage>
</organism>
<reference evidence="1" key="2">
    <citation type="submission" date="2021-08" db="EMBL/GenBank/DDBJ databases">
        <authorList>
            <person name="Eriksson T."/>
        </authorList>
    </citation>
    <scope>NUCLEOTIDE SEQUENCE</scope>
    <source>
        <strain evidence="1">Stoneville</strain>
        <tissue evidence="1">Whole head</tissue>
    </source>
</reference>
<accession>A0A8J6HY47</accession>
<gene>
    <name evidence="1" type="ORF">GEV33_000945</name>
</gene>
<protein>
    <submittedName>
        <fullName evidence="1">Uncharacterized protein</fullName>
    </submittedName>
</protein>
<reference evidence="1" key="1">
    <citation type="journal article" date="2020" name="J Insects Food Feed">
        <title>The yellow mealworm (Tenebrio molitor) genome: a resource for the emerging insects as food and feed industry.</title>
        <authorList>
            <person name="Eriksson T."/>
            <person name="Andere A."/>
            <person name="Kelstrup H."/>
            <person name="Emery V."/>
            <person name="Picard C."/>
        </authorList>
    </citation>
    <scope>NUCLEOTIDE SEQUENCE</scope>
    <source>
        <strain evidence="1">Stoneville</strain>
        <tissue evidence="1">Whole head</tissue>
    </source>
</reference>
<dbReference type="AlphaFoldDB" id="A0A8J6HY47"/>
<dbReference type="Proteomes" id="UP000719412">
    <property type="component" value="Unassembled WGS sequence"/>
</dbReference>
<proteinExistence type="predicted"/>